<accession>A0A6J6GXE0</accession>
<dbReference type="EMBL" id="CAEZUL010000136">
    <property type="protein sequence ID" value="CAB4606081.1"/>
    <property type="molecule type" value="Genomic_DNA"/>
</dbReference>
<dbReference type="Gene3D" id="3.40.50.1110">
    <property type="entry name" value="SGNH hydrolase"/>
    <property type="match status" value="1"/>
</dbReference>
<proteinExistence type="predicted"/>
<evidence type="ECO:0000256" key="1">
    <source>
        <dbReference type="SAM" id="MobiDB-lite"/>
    </source>
</evidence>
<dbReference type="InterPro" id="IPR036514">
    <property type="entry name" value="SGNH_hydro_sf"/>
</dbReference>
<gene>
    <name evidence="2" type="ORF">UFOPK1808_01084</name>
</gene>
<name>A0A6J6GXE0_9ZZZZ</name>
<feature type="region of interest" description="Disordered" evidence="1">
    <location>
        <begin position="210"/>
        <end position="251"/>
    </location>
</feature>
<sequence>MAACTSVAYQASAAPKSSTADANGQGELLFIGDSLTVGTNAFGSPKVQSTAIATWTKVTIDAKVGRKASVGADVLARSITKKTTAIVIALGTNDMISKTETWYPRWVIDTVMMNTNNQPTLWINLKFSPTGRGDWRLRATRFNTELRRAQTRWPNLYIANWNKFFNPTSKSRFIADGVHLTVSGYKTRSAFLNREILAFGNAIIDATTSTSTTTTSTTPVAPTSSTSTSTTTSTTSSSTSTTSSTTTTVTP</sequence>
<protein>
    <submittedName>
        <fullName evidence="2">Unannotated protein</fullName>
    </submittedName>
</protein>
<reference evidence="2" key="1">
    <citation type="submission" date="2020-05" db="EMBL/GenBank/DDBJ databases">
        <authorList>
            <person name="Chiriac C."/>
            <person name="Salcher M."/>
            <person name="Ghai R."/>
            <person name="Kavagutti S V."/>
        </authorList>
    </citation>
    <scope>NUCLEOTIDE SEQUENCE</scope>
</reference>
<dbReference type="SUPFAM" id="SSF52266">
    <property type="entry name" value="SGNH hydrolase"/>
    <property type="match status" value="1"/>
</dbReference>
<dbReference type="AlphaFoldDB" id="A0A6J6GXE0"/>
<organism evidence="2">
    <name type="scientific">freshwater metagenome</name>
    <dbReference type="NCBI Taxonomy" id="449393"/>
    <lineage>
        <taxon>unclassified sequences</taxon>
        <taxon>metagenomes</taxon>
        <taxon>ecological metagenomes</taxon>
    </lineage>
</organism>
<evidence type="ECO:0000313" key="2">
    <source>
        <dbReference type="EMBL" id="CAB4606081.1"/>
    </source>
</evidence>